<dbReference type="Gene3D" id="3.20.20.100">
    <property type="entry name" value="NADP-dependent oxidoreductase domain"/>
    <property type="match status" value="1"/>
</dbReference>
<keyword evidence="3" id="KW-1185">Reference proteome</keyword>
<protein>
    <submittedName>
        <fullName evidence="2">Aldo/keto reductase family oxidoreductase</fullName>
    </submittedName>
</protein>
<accession>A0ABQ6M119</accession>
<dbReference type="PRINTS" id="PR00069">
    <property type="entry name" value="ALDKETRDTASE"/>
</dbReference>
<name>A0ABQ6M119_9GAMM</name>
<dbReference type="Proteomes" id="UP001224392">
    <property type="component" value="Unassembled WGS sequence"/>
</dbReference>
<dbReference type="SUPFAM" id="SSF51430">
    <property type="entry name" value="NAD(P)-linked oxidoreductase"/>
    <property type="match status" value="1"/>
</dbReference>
<dbReference type="InterPro" id="IPR036812">
    <property type="entry name" value="NAD(P)_OxRdtase_dom_sf"/>
</dbReference>
<dbReference type="CDD" id="cd19092">
    <property type="entry name" value="AKR_BsYcsN_EcYdhF-like"/>
    <property type="match status" value="1"/>
</dbReference>
<gene>
    <name evidence="2" type="ORF">MNKW57_23670</name>
</gene>
<dbReference type="Pfam" id="PF00248">
    <property type="entry name" value="Aldo_ket_red"/>
    <property type="match status" value="1"/>
</dbReference>
<dbReference type="InterPro" id="IPR020471">
    <property type="entry name" value="AKR"/>
</dbReference>
<dbReference type="PANTHER" id="PTHR43364">
    <property type="entry name" value="NADH-SPECIFIC METHYLGLYOXAL REDUCTASE-RELATED"/>
    <property type="match status" value="1"/>
</dbReference>
<proteinExistence type="predicted"/>
<evidence type="ECO:0000259" key="1">
    <source>
        <dbReference type="Pfam" id="PF00248"/>
    </source>
</evidence>
<dbReference type="InterPro" id="IPR018170">
    <property type="entry name" value="Aldo/ket_reductase_CS"/>
</dbReference>
<comment type="caution">
    <text evidence="2">The sequence shown here is derived from an EMBL/GenBank/DDBJ whole genome shotgun (WGS) entry which is preliminary data.</text>
</comment>
<dbReference type="InterPro" id="IPR050523">
    <property type="entry name" value="AKR_Detox_Biosynth"/>
</dbReference>
<reference evidence="2 3" key="1">
    <citation type="submission" date="2023-04" db="EMBL/GenBank/DDBJ databases">
        <title>Marinobulbifer ophiurae gen. nov., sp. Nov., isolate from tissue of brittle star Ophioplocus japonicus.</title>
        <authorList>
            <person name="Kawano K."/>
            <person name="Sawayama S."/>
            <person name="Nakagawa S."/>
        </authorList>
    </citation>
    <scope>NUCLEOTIDE SEQUENCE [LARGE SCALE GENOMIC DNA]</scope>
    <source>
        <strain evidence="2 3">NKW57</strain>
    </source>
</reference>
<dbReference type="PANTHER" id="PTHR43364:SF1">
    <property type="entry name" value="OXIDOREDUCTASE YDHF"/>
    <property type="match status" value="1"/>
</dbReference>
<evidence type="ECO:0000313" key="3">
    <source>
        <dbReference type="Proteomes" id="UP001224392"/>
    </source>
</evidence>
<dbReference type="RefSeq" id="WP_285764652.1">
    <property type="nucleotide sequence ID" value="NZ_BSYJ01000004.1"/>
</dbReference>
<sequence>MEKISLPGSHTDLSRLVMGLWRLTDWNMEPHARLRFTEEVLELGITSFDLADIYGDYQCEATFGHVLKQAPALREKIQLVSKCDIKLVGSGRPHRLNHYDTSAAHIEYSVENSLRALNTDYLDLLLLHRPDPLMNADETAEILDRLVASGKVRAIGVSNFLPHQADLLASRLESPLAANQIEASVLHTQPLFDGQLDHCQQHQIVPMGWSPFGGGRLFTGVGEQEQRVRDCLDSIAREYDASPSQIALAWLLRHPAKILPIVGSGQISRVREAVGALNFELEREHWFEILKASRGRDVD</sequence>
<dbReference type="InterPro" id="IPR023210">
    <property type="entry name" value="NADP_OxRdtase_dom"/>
</dbReference>
<organism evidence="2 3">
    <name type="scientific">Biformimicrobium ophioploci</name>
    <dbReference type="NCBI Taxonomy" id="3036711"/>
    <lineage>
        <taxon>Bacteria</taxon>
        <taxon>Pseudomonadati</taxon>
        <taxon>Pseudomonadota</taxon>
        <taxon>Gammaproteobacteria</taxon>
        <taxon>Cellvibrionales</taxon>
        <taxon>Microbulbiferaceae</taxon>
        <taxon>Biformimicrobium</taxon>
    </lineage>
</organism>
<evidence type="ECO:0000313" key="2">
    <source>
        <dbReference type="EMBL" id="GMG88046.1"/>
    </source>
</evidence>
<dbReference type="PROSITE" id="PS00062">
    <property type="entry name" value="ALDOKETO_REDUCTASE_2"/>
    <property type="match status" value="1"/>
</dbReference>
<dbReference type="EMBL" id="BSYJ01000004">
    <property type="protein sequence ID" value="GMG88046.1"/>
    <property type="molecule type" value="Genomic_DNA"/>
</dbReference>
<feature type="domain" description="NADP-dependent oxidoreductase" evidence="1">
    <location>
        <begin position="15"/>
        <end position="289"/>
    </location>
</feature>